<feature type="transmembrane region" description="Helical" evidence="5">
    <location>
        <begin position="38"/>
        <end position="55"/>
    </location>
</feature>
<keyword evidence="2 5" id="KW-0812">Transmembrane</keyword>
<keyword evidence="4 5" id="KW-0472">Membrane</keyword>
<evidence type="ECO:0000313" key="7">
    <source>
        <dbReference type="EMBL" id="KAK0412428.1"/>
    </source>
</evidence>
<dbReference type="GO" id="GO:0016020">
    <property type="term" value="C:membrane"/>
    <property type="evidence" value="ECO:0007669"/>
    <property type="project" value="UniProtKB-SubCell"/>
</dbReference>
<keyword evidence="8" id="KW-1185">Reference proteome</keyword>
<comment type="caution">
    <text evidence="7">The sequence shown here is derived from an EMBL/GenBank/DDBJ whole genome shotgun (WGS) entry which is preliminary data.</text>
</comment>
<dbReference type="PANTHER" id="PTHR23017:SF3">
    <property type="entry name" value="G-PROTEIN COUPLED RECEPTORS FAMILY 1 PROFILE DOMAIN-CONTAINING PROTEIN"/>
    <property type="match status" value="1"/>
</dbReference>
<evidence type="ECO:0000313" key="8">
    <source>
        <dbReference type="Proteomes" id="UP001175271"/>
    </source>
</evidence>
<proteinExistence type="predicted"/>
<dbReference type="InterPro" id="IPR017452">
    <property type="entry name" value="GPCR_Rhodpsn_7TM"/>
</dbReference>
<feature type="transmembrane region" description="Helical" evidence="5">
    <location>
        <begin position="164"/>
        <end position="192"/>
    </location>
</feature>
<evidence type="ECO:0000256" key="2">
    <source>
        <dbReference type="ARBA" id="ARBA00022692"/>
    </source>
</evidence>
<feature type="domain" description="G-protein coupled receptors family 1 profile" evidence="6">
    <location>
        <begin position="11"/>
        <end position="199"/>
    </location>
</feature>
<gene>
    <name evidence="7" type="ORF">QR680_006204</name>
</gene>
<dbReference type="EMBL" id="JAUCMV010000003">
    <property type="protein sequence ID" value="KAK0412428.1"/>
    <property type="molecule type" value="Genomic_DNA"/>
</dbReference>
<dbReference type="SUPFAM" id="SSF81321">
    <property type="entry name" value="Family A G protein-coupled receptor-like"/>
    <property type="match status" value="1"/>
</dbReference>
<evidence type="ECO:0000256" key="3">
    <source>
        <dbReference type="ARBA" id="ARBA00022989"/>
    </source>
</evidence>
<dbReference type="PANTHER" id="PTHR23017">
    <property type="entry name" value="SERPENTINE RECEPTOR, CLASS X"/>
    <property type="match status" value="1"/>
</dbReference>
<comment type="subcellular location">
    <subcellularLocation>
        <location evidence="1">Membrane</location>
    </subcellularLocation>
</comment>
<evidence type="ECO:0000259" key="6">
    <source>
        <dbReference type="PROSITE" id="PS50262"/>
    </source>
</evidence>
<dbReference type="Proteomes" id="UP001175271">
    <property type="component" value="Unassembled WGS sequence"/>
</dbReference>
<feature type="transmembrane region" description="Helical" evidence="5">
    <location>
        <begin position="113"/>
        <end position="132"/>
    </location>
</feature>
<organism evidence="7 8">
    <name type="scientific">Steinernema hermaphroditum</name>
    <dbReference type="NCBI Taxonomy" id="289476"/>
    <lineage>
        <taxon>Eukaryota</taxon>
        <taxon>Metazoa</taxon>
        <taxon>Ecdysozoa</taxon>
        <taxon>Nematoda</taxon>
        <taxon>Chromadorea</taxon>
        <taxon>Rhabditida</taxon>
        <taxon>Tylenchina</taxon>
        <taxon>Panagrolaimomorpha</taxon>
        <taxon>Strongyloidoidea</taxon>
        <taxon>Steinernematidae</taxon>
        <taxon>Steinernema</taxon>
    </lineage>
</organism>
<evidence type="ECO:0000256" key="4">
    <source>
        <dbReference type="ARBA" id="ARBA00023136"/>
    </source>
</evidence>
<dbReference type="Pfam" id="PF10328">
    <property type="entry name" value="7TM_GPCR_Srx"/>
    <property type="match status" value="1"/>
</dbReference>
<sequence length="283" mass="31928">MIFMAMLGIVANGILIHGVLRTSVFGRFYGRLLLHRSIAEVVSCLITAIFFTPYVMMSSSVSDSLNIAFTTVFVFSLSTTYLIHFVVAVNRFCAVYFPIHYNQSSQAQWKQAAVHLLLAVLAGIITSLSFFFKCSQFVFSRQRYDILALGCNYSDQEFSEAKRMITIVVIIWGSCAFAALSVDLLTLVRVILYTTIMKSSGSFSNRQNLRFFLQSFSLNIRTVHAEDLKPTFDSRLSDVFDLLDKQNPCRHHHCIFPHKCIAMPDFTCEEPVCPALPSCVYVG</sequence>
<protein>
    <recommendedName>
        <fullName evidence="6">G-protein coupled receptors family 1 profile domain-containing protein</fullName>
    </recommendedName>
</protein>
<dbReference type="AlphaFoldDB" id="A0AA39LWR3"/>
<feature type="transmembrane region" description="Helical" evidence="5">
    <location>
        <begin position="67"/>
        <end position="92"/>
    </location>
</feature>
<feature type="transmembrane region" description="Helical" evidence="5">
    <location>
        <begin position="6"/>
        <end position="26"/>
    </location>
</feature>
<dbReference type="PROSITE" id="PS50262">
    <property type="entry name" value="G_PROTEIN_RECEP_F1_2"/>
    <property type="match status" value="1"/>
</dbReference>
<accession>A0AA39LWR3</accession>
<name>A0AA39LWR3_9BILA</name>
<dbReference type="InterPro" id="IPR019430">
    <property type="entry name" value="7TM_GPCR_serpentine_rcpt_Srx"/>
</dbReference>
<dbReference type="Gene3D" id="1.20.1070.10">
    <property type="entry name" value="Rhodopsin 7-helix transmembrane proteins"/>
    <property type="match status" value="1"/>
</dbReference>
<evidence type="ECO:0000256" key="1">
    <source>
        <dbReference type="ARBA" id="ARBA00004370"/>
    </source>
</evidence>
<evidence type="ECO:0000256" key="5">
    <source>
        <dbReference type="SAM" id="Phobius"/>
    </source>
</evidence>
<reference evidence="7" key="1">
    <citation type="submission" date="2023-06" db="EMBL/GenBank/DDBJ databases">
        <title>Genomic analysis of the entomopathogenic nematode Steinernema hermaphroditum.</title>
        <authorList>
            <person name="Schwarz E.M."/>
            <person name="Heppert J.K."/>
            <person name="Baniya A."/>
            <person name="Schwartz H.T."/>
            <person name="Tan C.-H."/>
            <person name="Antoshechkin I."/>
            <person name="Sternberg P.W."/>
            <person name="Goodrich-Blair H."/>
            <person name="Dillman A.R."/>
        </authorList>
    </citation>
    <scope>NUCLEOTIDE SEQUENCE</scope>
    <source>
        <strain evidence="7">PS9179</strain>
        <tissue evidence="7">Whole animal</tissue>
    </source>
</reference>
<keyword evidence="3 5" id="KW-1133">Transmembrane helix</keyword>